<protein>
    <recommendedName>
        <fullName evidence="2">precorrin-2 dehydrogenase</fullName>
        <ecNumber evidence="2">1.3.1.76</ecNumber>
    </recommendedName>
</protein>
<dbReference type="PANTHER" id="PTHR35330:SF1">
    <property type="entry name" value="SIROHEME BIOSYNTHESIS PROTEIN MET8"/>
    <property type="match status" value="1"/>
</dbReference>
<dbReference type="Gene3D" id="3.40.50.720">
    <property type="entry name" value="NAD(P)-binding Rossmann-like Domain"/>
    <property type="match status" value="1"/>
</dbReference>
<keyword evidence="5" id="KW-0627">Porphyrin biosynthesis</keyword>
<keyword evidence="3 8" id="KW-0560">Oxidoreductase</keyword>
<evidence type="ECO:0000259" key="7">
    <source>
        <dbReference type="Pfam" id="PF14824"/>
    </source>
</evidence>
<feature type="domain" description="Siroheme synthase central" evidence="7">
    <location>
        <begin position="118"/>
        <end position="144"/>
    </location>
</feature>
<dbReference type="Pfam" id="PF14824">
    <property type="entry name" value="Sirohm_synth_M"/>
    <property type="match status" value="1"/>
</dbReference>
<keyword evidence="8" id="KW-0456">Lyase</keyword>
<dbReference type="GO" id="GO:0019354">
    <property type="term" value="P:siroheme biosynthetic process"/>
    <property type="evidence" value="ECO:0007669"/>
    <property type="project" value="UniProtKB-UniPathway"/>
</dbReference>
<dbReference type="InterPro" id="IPR006367">
    <property type="entry name" value="Sirohaem_synthase_N"/>
</dbReference>
<dbReference type="InterPro" id="IPR028161">
    <property type="entry name" value="Met8-like"/>
</dbReference>
<evidence type="ECO:0000313" key="8">
    <source>
        <dbReference type="EMBL" id="MBB6447335.1"/>
    </source>
</evidence>
<proteinExistence type="predicted"/>
<dbReference type="SUPFAM" id="SSF51735">
    <property type="entry name" value="NAD(P)-binding Rossmann-fold domains"/>
    <property type="match status" value="1"/>
</dbReference>
<dbReference type="NCBIfam" id="TIGR01470">
    <property type="entry name" value="cysG_Nterm"/>
    <property type="match status" value="1"/>
</dbReference>
<dbReference type="Proteomes" id="UP000531594">
    <property type="component" value="Unassembled WGS sequence"/>
</dbReference>
<keyword evidence="4" id="KW-0520">NAD</keyword>
<dbReference type="Pfam" id="PF13241">
    <property type="entry name" value="NAD_binding_7"/>
    <property type="match status" value="1"/>
</dbReference>
<evidence type="ECO:0000256" key="5">
    <source>
        <dbReference type="ARBA" id="ARBA00023244"/>
    </source>
</evidence>
<dbReference type="InterPro" id="IPR042518">
    <property type="entry name" value="SirC_C"/>
</dbReference>
<comment type="pathway">
    <text evidence="1">Porphyrin-containing compound metabolism; siroheme biosynthesis; sirohydrochlorin from precorrin-2: step 1/1.</text>
</comment>
<name>A0A7X0HXC9_9BACI</name>
<evidence type="ECO:0000256" key="1">
    <source>
        <dbReference type="ARBA" id="ARBA00005010"/>
    </source>
</evidence>
<comment type="caution">
    <text evidence="8">The sequence shown here is derived from an EMBL/GenBank/DDBJ whole genome shotgun (WGS) entry which is preliminary data.</text>
</comment>
<sequence length="207" mass="23350">MEYYPVHLQLQGKKTVMIGGGKIAERKTAGLLSAGAEVTVISPDLTERMQSFLQEGKMKWKKKRFSPEDIHDAFLIIAAANDPDVNLAVKKAASGNQLLSLCDNPEESNFILPSVIRQGRLTITISTSGASPMLAKKIKTEISAQYGSEYKDYVDFLFKTRKWILEEIKEPGLKRQLLSAITEEDFLHSSNREKDFADLMIQWRNEI</sequence>
<dbReference type="Gene3D" id="1.10.8.610">
    <property type="entry name" value="SirC, precorrin-2 dehydrogenase, C-terminal helical domain-like"/>
    <property type="match status" value="1"/>
</dbReference>
<dbReference type="InterPro" id="IPR036291">
    <property type="entry name" value="NAD(P)-bd_dom_sf"/>
</dbReference>
<dbReference type="AlphaFoldDB" id="A0A7X0HXC9"/>
<evidence type="ECO:0000256" key="6">
    <source>
        <dbReference type="ARBA" id="ARBA00047561"/>
    </source>
</evidence>
<gene>
    <name evidence="8" type="ORF">HNR53_004015</name>
</gene>
<evidence type="ECO:0000256" key="2">
    <source>
        <dbReference type="ARBA" id="ARBA00012400"/>
    </source>
</evidence>
<dbReference type="GO" id="GO:0043115">
    <property type="term" value="F:precorrin-2 dehydrogenase activity"/>
    <property type="evidence" value="ECO:0007669"/>
    <property type="project" value="UniProtKB-EC"/>
</dbReference>
<dbReference type="InterPro" id="IPR028281">
    <property type="entry name" value="Sirohaem_synthase_central"/>
</dbReference>
<dbReference type="EMBL" id="JACHGK010000020">
    <property type="protein sequence ID" value="MBB6447335.1"/>
    <property type="molecule type" value="Genomic_DNA"/>
</dbReference>
<evidence type="ECO:0000256" key="4">
    <source>
        <dbReference type="ARBA" id="ARBA00023027"/>
    </source>
</evidence>
<organism evidence="8 9">
    <name type="scientific">Bacillus benzoevorans</name>
    <dbReference type="NCBI Taxonomy" id="1456"/>
    <lineage>
        <taxon>Bacteria</taxon>
        <taxon>Bacillati</taxon>
        <taxon>Bacillota</taxon>
        <taxon>Bacilli</taxon>
        <taxon>Bacillales</taxon>
        <taxon>Bacillaceae</taxon>
        <taxon>Bacillus</taxon>
    </lineage>
</organism>
<dbReference type="PANTHER" id="PTHR35330">
    <property type="entry name" value="SIROHEME BIOSYNTHESIS PROTEIN MET8"/>
    <property type="match status" value="1"/>
</dbReference>
<dbReference type="SUPFAM" id="SSF75615">
    <property type="entry name" value="Siroheme synthase middle domains-like"/>
    <property type="match status" value="1"/>
</dbReference>
<dbReference type="UniPathway" id="UPA00262">
    <property type="reaction ID" value="UER00222"/>
</dbReference>
<dbReference type="RefSeq" id="WP_184529184.1">
    <property type="nucleotide sequence ID" value="NZ_JACHGK010000020.1"/>
</dbReference>
<evidence type="ECO:0000256" key="3">
    <source>
        <dbReference type="ARBA" id="ARBA00023002"/>
    </source>
</evidence>
<evidence type="ECO:0000313" key="9">
    <source>
        <dbReference type="Proteomes" id="UP000531594"/>
    </source>
</evidence>
<dbReference type="GO" id="GO:0004325">
    <property type="term" value="F:ferrochelatase activity"/>
    <property type="evidence" value="ECO:0007669"/>
    <property type="project" value="InterPro"/>
</dbReference>
<keyword evidence="9" id="KW-1185">Reference proteome</keyword>
<dbReference type="EC" id="1.3.1.76" evidence="2"/>
<reference evidence="8 9" key="1">
    <citation type="submission" date="2020-08" db="EMBL/GenBank/DDBJ databases">
        <title>Genomic Encyclopedia of Type Strains, Phase IV (KMG-IV): sequencing the most valuable type-strain genomes for metagenomic binning, comparative biology and taxonomic classification.</title>
        <authorList>
            <person name="Goeker M."/>
        </authorList>
    </citation>
    <scope>NUCLEOTIDE SEQUENCE [LARGE SCALE GENOMIC DNA]</scope>
    <source>
        <strain evidence="8 9">DSM 5391</strain>
    </source>
</reference>
<comment type="catalytic activity">
    <reaction evidence="6">
        <text>precorrin-2 + NAD(+) = sirohydrochlorin + NADH + 2 H(+)</text>
        <dbReference type="Rhea" id="RHEA:15613"/>
        <dbReference type="ChEBI" id="CHEBI:15378"/>
        <dbReference type="ChEBI" id="CHEBI:57540"/>
        <dbReference type="ChEBI" id="CHEBI:57945"/>
        <dbReference type="ChEBI" id="CHEBI:58351"/>
        <dbReference type="ChEBI" id="CHEBI:58827"/>
        <dbReference type="EC" id="1.3.1.76"/>
    </reaction>
</comment>
<accession>A0A7X0HXC9</accession>